<accession>A0A387BBL9</accession>
<gene>
    <name evidence="1" type="ORF">D7I46_08670</name>
</gene>
<sequence>MAKKIIPLYRKTAPFTITGKGVKTGKTQLLETETILAQAVGYKISGNRIKGLPVNATAYYKRTAPDGTLVFTINPDEAFKTASIEQAKRFAQTNGLQLAWFKKIEK</sequence>
<dbReference type="KEGG" id="lact:D7I46_08670"/>
<evidence type="ECO:0000313" key="1">
    <source>
        <dbReference type="EMBL" id="AYG01163.1"/>
    </source>
</evidence>
<evidence type="ECO:0000313" key="2">
    <source>
        <dbReference type="Proteomes" id="UP000269374"/>
    </source>
</evidence>
<dbReference type="AlphaFoldDB" id="A0A387BBL9"/>
<keyword evidence="2" id="KW-1185">Reference proteome</keyword>
<dbReference type="RefSeq" id="WP_120772543.1">
    <property type="nucleotide sequence ID" value="NZ_CP032627.1"/>
</dbReference>
<name>A0A387BBL9_9LACT</name>
<organism evidence="1 2">
    <name type="scientific">Lactococcus allomyrinae</name>
    <dbReference type="NCBI Taxonomy" id="2419773"/>
    <lineage>
        <taxon>Bacteria</taxon>
        <taxon>Bacillati</taxon>
        <taxon>Bacillota</taxon>
        <taxon>Bacilli</taxon>
        <taxon>Lactobacillales</taxon>
        <taxon>Streptococcaceae</taxon>
        <taxon>Lactococcus</taxon>
    </lineage>
</organism>
<dbReference type="EMBL" id="CP032627">
    <property type="protein sequence ID" value="AYG01163.1"/>
    <property type="molecule type" value="Genomic_DNA"/>
</dbReference>
<proteinExistence type="predicted"/>
<dbReference type="Proteomes" id="UP000269374">
    <property type="component" value="Chromosome"/>
</dbReference>
<protein>
    <submittedName>
        <fullName evidence="1">Uncharacterized protein</fullName>
    </submittedName>
</protein>
<reference evidence="1 2" key="1">
    <citation type="submission" date="2018-09" db="EMBL/GenBank/DDBJ databases">
        <title>Genome sequencing of strain 1JSPR-7.</title>
        <authorList>
            <person name="Heo J."/>
            <person name="Kim S.-J."/>
            <person name="Kwon S.-W."/>
        </authorList>
    </citation>
    <scope>NUCLEOTIDE SEQUENCE [LARGE SCALE GENOMIC DNA]</scope>
    <source>
        <strain evidence="1 2">1JSPR-7</strain>
    </source>
</reference>